<protein>
    <submittedName>
        <fullName evidence="8">MFS transporter</fullName>
    </submittedName>
</protein>
<evidence type="ECO:0000256" key="2">
    <source>
        <dbReference type="ARBA" id="ARBA00022692"/>
    </source>
</evidence>
<feature type="transmembrane region" description="Helical" evidence="6">
    <location>
        <begin position="346"/>
        <end position="369"/>
    </location>
</feature>
<keyword evidence="9" id="KW-1185">Reference proteome</keyword>
<dbReference type="Gene3D" id="1.20.1720.10">
    <property type="entry name" value="Multidrug resistance protein D"/>
    <property type="match status" value="1"/>
</dbReference>
<evidence type="ECO:0000256" key="3">
    <source>
        <dbReference type="ARBA" id="ARBA00022989"/>
    </source>
</evidence>
<evidence type="ECO:0000256" key="4">
    <source>
        <dbReference type="ARBA" id="ARBA00023136"/>
    </source>
</evidence>
<dbReference type="Gene3D" id="1.20.1250.20">
    <property type="entry name" value="MFS general substrate transporter like domains"/>
    <property type="match status" value="1"/>
</dbReference>
<feature type="transmembrane region" description="Helical" evidence="6">
    <location>
        <begin position="91"/>
        <end position="110"/>
    </location>
</feature>
<comment type="caution">
    <text evidence="8">The sequence shown here is derived from an EMBL/GenBank/DDBJ whole genome shotgun (WGS) entry which is preliminary data.</text>
</comment>
<keyword evidence="4 6" id="KW-0472">Membrane</keyword>
<evidence type="ECO:0000259" key="7">
    <source>
        <dbReference type="PROSITE" id="PS50850"/>
    </source>
</evidence>
<gene>
    <name evidence="8" type="ORF">ACFP3V_11495</name>
</gene>
<dbReference type="PROSITE" id="PS50850">
    <property type="entry name" value="MFS"/>
    <property type="match status" value="1"/>
</dbReference>
<evidence type="ECO:0000256" key="1">
    <source>
        <dbReference type="ARBA" id="ARBA00004651"/>
    </source>
</evidence>
<sequence>MTETQIRAGAGTSAAAARRERPGLVLGLVLTGQFMALVDLSVVNVAVPSIRADLHASGAALQLVIAGYSIAYAVMLITGARLGERRGFSRVFRWGLALFTLASLACGLAPDAGSLIGFRFAQGVGASLMVPQVMSIVQRVFTGQARVKALGVYTAVLAVGGVTGQVVGGLLVSGNLFGWDWRPAFLINVPIGAVLMAAAVRLLPDFAGNPERRLDRVGLVLLAAGMGLLVVPLVLGHEEHWPAWCWVLLGLSAVVFAAFVGYERRVEAAGGSPLIHRRVLGSPGLAQSGLAILLIMFGVSGYSFALALHLQAGLGESPLRAGLAVAPMMAGFGLSGLYWQKLPARWHLPLPAVALVVVAAGFGVTGLLLRGGGGVDAGVLVVFFLLGLVCGCCYSPLFARALGRVTPAHAADASGVLATLLQLGQVLGVAVLGTLFLSEVSYPARAAVSGAALAVTAAACGVLMLAASASAHAGRRALARHPAPTA</sequence>
<dbReference type="InterPro" id="IPR020846">
    <property type="entry name" value="MFS_dom"/>
</dbReference>
<feature type="transmembrane region" description="Helical" evidence="6">
    <location>
        <begin position="444"/>
        <end position="466"/>
    </location>
</feature>
<feature type="transmembrane region" description="Helical" evidence="6">
    <location>
        <begin position="149"/>
        <end position="172"/>
    </location>
</feature>
<accession>A0ABW1FZZ4</accession>
<feature type="domain" description="Major facilitator superfamily (MFS) profile" evidence="7">
    <location>
        <begin position="25"/>
        <end position="469"/>
    </location>
</feature>
<evidence type="ECO:0000313" key="8">
    <source>
        <dbReference type="EMBL" id="MFC5907839.1"/>
    </source>
</evidence>
<dbReference type="EMBL" id="JBHSQJ010000044">
    <property type="protein sequence ID" value="MFC5907839.1"/>
    <property type="molecule type" value="Genomic_DNA"/>
</dbReference>
<name>A0ABW1FZZ4_9ACTN</name>
<dbReference type="InterPro" id="IPR011701">
    <property type="entry name" value="MFS"/>
</dbReference>
<feature type="transmembrane region" description="Helical" evidence="6">
    <location>
        <begin position="241"/>
        <end position="262"/>
    </location>
</feature>
<feature type="transmembrane region" description="Helical" evidence="6">
    <location>
        <begin position="216"/>
        <end position="235"/>
    </location>
</feature>
<feature type="transmembrane region" description="Helical" evidence="6">
    <location>
        <begin position="59"/>
        <end position="79"/>
    </location>
</feature>
<organism evidence="8 9">
    <name type="scientific">Streptacidiphilus monticola</name>
    <dbReference type="NCBI Taxonomy" id="2161674"/>
    <lineage>
        <taxon>Bacteria</taxon>
        <taxon>Bacillati</taxon>
        <taxon>Actinomycetota</taxon>
        <taxon>Actinomycetes</taxon>
        <taxon>Kitasatosporales</taxon>
        <taxon>Streptomycetaceae</taxon>
        <taxon>Streptacidiphilus</taxon>
    </lineage>
</organism>
<dbReference type="PRINTS" id="PR01036">
    <property type="entry name" value="TCRTETB"/>
</dbReference>
<comment type="subcellular location">
    <subcellularLocation>
        <location evidence="1">Cell membrane</location>
        <topology evidence="1">Multi-pass membrane protein</topology>
    </subcellularLocation>
</comment>
<feature type="transmembrane region" description="Helical" evidence="6">
    <location>
        <begin position="415"/>
        <end position="438"/>
    </location>
</feature>
<feature type="transmembrane region" description="Helical" evidence="6">
    <location>
        <begin position="283"/>
        <end position="307"/>
    </location>
</feature>
<evidence type="ECO:0000313" key="9">
    <source>
        <dbReference type="Proteomes" id="UP001596174"/>
    </source>
</evidence>
<keyword evidence="3 6" id="KW-1133">Transmembrane helix</keyword>
<feature type="transmembrane region" description="Helical" evidence="6">
    <location>
        <begin position="184"/>
        <end position="204"/>
    </location>
</feature>
<dbReference type="SUPFAM" id="SSF103473">
    <property type="entry name" value="MFS general substrate transporter"/>
    <property type="match status" value="2"/>
</dbReference>
<feature type="transmembrane region" description="Helical" evidence="6">
    <location>
        <begin position="381"/>
        <end position="403"/>
    </location>
</feature>
<proteinExistence type="predicted"/>
<feature type="transmembrane region" description="Helical" evidence="6">
    <location>
        <begin position="24"/>
        <end position="47"/>
    </location>
</feature>
<dbReference type="CDD" id="cd17321">
    <property type="entry name" value="MFS_MMR_MDR_like"/>
    <property type="match status" value="1"/>
</dbReference>
<dbReference type="PANTHER" id="PTHR42718">
    <property type="entry name" value="MAJOR FACILITATOR SUPERFAMILY MULTIDRUG TRANSPORTER MFSC"/>
    <property type="match status" value="1"/>
</dbReference>
<keyword evidence="5" id="KW-0046">Antibiotic resistance</keyword>
<dbReference type="PANTHER" id="PTHR42718:SF39">
    <property type="entry name" value="ACTINORHODIN TRANSPORTER-RELATED"/>
    <property type="match status" value="1"/>
</dbReference>
<feature type="transmembrane region" description="Helical" evidence="6">
    <location>
        <begin position="116"/>
        <end position="137"/>
    </location>
</feature>
<dbReference type="Pfam" id="PF07690">
    <property type="entry name" value="MFS_1"/>
    <property type="match status" value="1"/>
</dbReference>
<feature type="transmembrane region" description="Helical" evidence="6">
    <location>
        <begin position="319"/>
        <end position="339"/>
    </location>
</feature>
<dbReference type="InterPro" id="IPR036259">
    <property type="entry name" value="MFS_trans_sf"/>
</dbReference>
<reference evidence="9" key="1">
    <citation type="journal article" date="2019" name="Int. J. Syst. Evol. Microbiol.">
        <title>The Global Catalogue of Microorganisms (GCM) 10K type strain sequencing project: providing services to taxonomists for standard genome sequencing and annotation.</title>
        <authorList>
            <consortium name="The Broad Institute Genomics Platform"/>
            <consortium name="The Broad Institute Genome Sequencing Center for Infectious Disease"/>
            <person name="Wu L."/>
            <person name="Ma J."/>
        </authorList>
    </citation>
    <scope>NUCLEOTIDE SEQUENCE [LARGE SCALE GENOMIC DNA]</scope>
    <source>
        <strain evidence="9">JCM 4816</strain>
    </source>
</reference>
<evidence type="ECO:0000256" key="5">
    <source>
        <dbReference type="ARBA" id="ARBA00023251"/>
    </source>
</evidence>
<dbReference type="RefSeq" id="WP_380582669.1">
    <property type="nucleotide sequence ID" value="NZ_JBHSQJ010000044.1"/>
</dbReference>
<evidence type="ECO:0000256" key="6">
    <source>
        <dbReference type="SAM" id="Phobius"/>
    </source>
</evidence>
<dbReference type="Proteomes" id="UP001596174">
    <property type="component" value="Unassembled WGS sequence"/>
</dbReference>
<keyword evidence="2 6" id="KW-0812">Transmembrane</keyword>